<keyword evidence="1" id="KW-0472">Membrane</keyword>
<dbReference type="STRING" id="177413.SAMN05660859_3274"/>
<dbReference type="AlphaFoldDB" id="A0A1G4TXV1"/>
<name>A0A1G4TXV1_9HYPH</name>
<organism evidence="2 3">
    <name type="scientific">Ancylobacter rudongensis</name>
    <dbReference type="NCBI Taxonomy" id="177413"/>
    <lineage>
        <taxon>Bacteria</taxon>
        <taxon>Pseudomonadati</taxon>
        <taxon>Pseudomonadota</taxon>
        <taxon>Alphaproteobacteria</taxon>
        <taxon>Hyphomicrobiales</taxon>
        <taxon>Xanthobacteraceae</taxon>
        <taxon>Ancylobacter</taxon>
    </lineage>
</organism>
<accession>A0A1G4TXV1</accession>
<evidence type="ECO:0000256" key="1">
    <source>
        <dbReference type="SAM" id="Phobius"/>
    </source>
</evidence>
<gene>
    <name evidence="2" type="ORF">SAMN05660859_3274</name>
</gene>
<dbReference type="Proteomes" id="UP000198889">
    <property type="component" value="Unassembled WGS sequence"/>
</dbReference>
<keyword evidence="3" id="KW-1185">Reference proteome</keyword>
<sequence length="201" mass="20417">MSSIDSPDDVTMDYSEREAVAVFSSEAALHAAVDSLLQLGLEEKDMSVLGAHGAFALKPLSALEDSGDVPRGAYVAADERTEGLAALAGGPALVAGLCAALVAGTGGAALIPAIAVTAGGTAAGGVVGLLLARAFGRKHAAFVERQIGDGGLLLWVHAPDAAKDAEIAAILTAKGGKDVHFHEVQRQWTLHALNPDPLLRL</sequence>
<keyword evidence="1" id="KW-1133">Transmembrane helix</keyword>
<keyword evidence="1" id="KW-0812">Transmembrane</keyword>
<evidence type="ECO:0000313" key="3">
    <source>
        <dbReference type="Proteomes" id="UP000198889"/>
    </source>
</evidence>
<dbReference type="RefSeq" id="WP_091441701.1">
    <property type="nucleotide sequence ID" value="NZ_FMTP01000005.1"/>
</dbReference>
<reference evidence="3" key="1">
    <citation type="submission" date="2016-10" db="EMBL/GenBank/DDBJ databases">
        <authorList>
            <person name="Varghese N."/>
            <person name="Submissions S."/>
        </authorList>
    </citation>
    <scope>NUCLEOTIDE SEQUENCE [LARGE SCALE GENOMIC DNA]</scope>
    <source>
        <strain evidence="3">CGMCC 1.1761</strain>
    </source>
</reference>
<proteinExistence type="predicted"/>
<protein>
    <submittedName>
        <fullName evidence="2">Uncharacterized protein</fullName>
    </submittedName>
</protein>
<dbReference type="EMBL" id="FMTP01000005">
    <property type="protein sequence ID" value="SCW86242.1"/>
    <property type="molecule type" value="Genomic_DNA"/>
</dbReference>
<feature type="transmembrane region" description="Helical" evidence="1">
    <location>
        <begin position="109"/>
        <end position="132"/>
    </location>
</feature>
<feature type="transmembrane region" description="Helical" evidence="1">
    <location>
        <begin position="84"/>
        <end position="103"/>
    </location>
</feature>
<evidence type="ECO:0000313" key="2">
    <source>
        <dbReference type="EMBL" id="SCW86242.1"/>
    </source>
</evidence>